<accession>A0A336MI90</accession>
<name>A0A336MI90_CULSO</name>
<protein>
    <submittedName>
        <fullName evidence="1">CSON001938 protein</fullName>
    </submittedName>
</protein>
<organism evidence="1">
    <name type="scientific">Culicoides sonorensis</name>
    <name type="common">Biting midge</name>
    <dbReference type="NCBI Taxonomy" id="179676"/>
    <lineage>
        <taxon>Eukaryota</taxon>
        <taxon>Metazoa</taxon>
        <taxon>Ecdysozoa</taxon>
        <taxon>Arthropoda</taxon>
        <taxon>Hexapoda</taxon>
        <taxon>Insecta</taxon>
        <taxon>Pterygota</taxon>
        <taxon>Neoptera</taxon>
        <taxon>Endopterygota</taxon>
        <taxon>Diptera</taxon>
        <taxon>Nematocera</taxon>
        <taxon>Chironomoidea</taxon>
        <taxon>Ceratopogonidae</taxon>
        <taxon>Ceratopogoninae</taxon>
        <taxon>Culicoides</taxon>
        <taxon>Monoculicoides</taxon>
    </lineage>
</organism>
<reference evidence="1" key="1">
    <citation type="submission" date="2018-07" db="EMBL/GenBank/DDBJ databases">
        <authorList>
            <person name="Quirk P.G."/>
            <person name="Krulwich T.A."/>
        </authorList>
    </citation>
    <scope>NUCLEOTIDE SEQUENCE</scope>
</reference>
<dbReference type="VEuPathDB" id="VectorBase:CSON001938"/>
<dbReference type="EMBL" id="UFQT01001314">
    <property type="protein sequence ID" value="SSX29986.1"/>
    <property type="molecule type" value="Genomic_DNA"/>
</dbReference>
<evidence type="ECO:0000313" key="1">
    <source>
        <dbReference type="EMBL" id="SSX29986.1"/>
    </source>
</evidence>
<sequence>MYTMNMILLCIQFRSGSYVIINQNGKLFSMSCSSTTAVASRLNGIIVKFCQKLISSCSMHTLSFNTFGN</sequence>
<gene>
    <name evidence="1" type="primary">CSON001938</name>
</gene>
<proteinExistence type="predicted"/>
<dbReference type="AlphaFoldDB" id="A0A336MI90"/>